<keyword evidence="2" id="KW-0413">Isomerase</keyword>
<dbReference type="KEGG" id="paby:Ga0080574_TMP214"/>
<dbReference type="InterPro" id="IPR037401">
    <property type="entry name" value="SnoaL-like"/>
</dbReference>
<dbReference type="Pfam" id="PF12680">
    <property type="entry name" value="SnoaL_2"/>
    <property type="match status" value="1"/>
</dbReference>
<organism evidence="2 3">
    <name type="scientific">Salipiger abyssi</name>
    <dbReference type="NCBI Taxonomy" id="1250539"/>
    <lineage>
        <taxon>Bacteria</taxon>
        <taxon>Pseudomonadati</taxon>
        <taxon>Pseudomonadota</taxon>
        <taxon>Alphaproteobacteria</taxon>
        <taxon>Rhodobacterales</taxon>
        <taxon>Roseobacteraceae</taxon>
        <taxon>Salipiger</taxon>
    </lineage>
</organism>
<keyword evidence="2" id="KW-0614">Plasmid</keyword>
<sequence>MTGKELAEAVFGRVDAMKPEAFAELLTEDGSFTFGNFPAAVGREAAAQAVSDFFAGIDGISHDIQDVWESGDTVIVKLGVTYDRKDGQSITLPCANIWTCRDGKIADYRIYMDVNPVFA</sequence>
<dbReference type="EMBL" id="CP015090">
    <property type="protein sequence ID" value="APZ50548.1"/>
    <property type="molecule type" value="Genomic_DNA"/>
</dbReference>
<accession>A0A1P8UMG1</accession>
<dbReference type="GO" id="GO:0016853">
    <property type="term" value="F:isomerase activity"/>
    <property type="evidence" value="ECO:0007669"/>
    <property type="project" value="UniProtKB-KW"/>
</dbReference>
<dbReference type="SUPFAM" id="SSF54427">
    <property type="entry name" value="NTF2-like"/>
    <property type="match status" value="1"/>
</dbReference>
<name>A0A1P8UMG1_9RHOB</name>
<evidence type="ECO:0000313" key="3">
    <source>
        <dbReference type="Proteomes" id="UP000187059"/>
    </source>
</evidence>
<dbReference type="InterPro" id="IPR032710">
    <property type="entry name" value="NTF2-like_dom_sf"/>
</dbReference>
<evidence type="ECO:0000313" key="2">
    <source>
        <dbReference type="EMBL" id="APZ50548.1"/>
    </source>
</evidence>
<gene>
    <name evidence="2" type="ORF">Ga0080574_TMP214</name>
</gene>
<dbReference type="RefSeq" id="WP_198039714.1">
    <property type="nucleotide sequence ID" value="NZ_CP015090.1"/>
</dbReference>
<reference evidence="2 3" key="1">
    <citation type="submission" date="2016-04" db="EMBL/GenBank/DDBJ databases">
        <title>Deep-sea bacteria in the southern Pacific.</title>
        <authorList>
            <person name="Tang K."/>
        </authorList>
    </citation>
    <scope>NUCLEOTIDE SEQUENCE [LARGE SCALE GENOMIC DNA]</scope>
    <source>
        <strain evidence="2 3">JLT2014</strain>
        <plasmid evidence="3">ppaby2</plasmid>
    </source>
</reference>
<dbReference type="AlphaFoldDB" id="A0A1P8UMG1"/>
<dbReference type="Gene3D" id="3.10.450.50">
    <property type="match status" value="1"/>
</dbReference>
<evidence type="ECO:0000259" key="1">
    <source>
        <dbReference type="Pfam" id="PF12680"/>
    </source>
</evidence>
<geneLocation type="plasmid" evidence="3">
    <name>ppaby2</name>
</geneLocation>
<feature type="domain" description="SnoaL-like" evidence="1">
    <location>
        <begin position="8"/>
        <end position="107"/>
    </location>
</feature>
<protein>
    <submittedName>
        <fullName evidence="2">Ketosteroid isomerase-like protein</fullName>
    </submittedName>
</protein>
<dbReference type="Proteomes" id="UP000187059">
    <property type="component" value="Plasmid pPABY2"/>
</dbReference>
<keyword evidence="3" id="KW-1185">Reference proteome</keyword>
<proteinExistence type="predicted"/>